<dbReference type="GO" id="GO:0046872">
    <property type="term" value="F:metal ion binding"/>
    <property type="evidence" value="ECO:0007669"/>
    <property type="project" value="UniProtKB-KW"/>
</dbReference>
<comment type="function">
    <text evidence="6">GTPase that associates with the 50S ribosomal subunit and may have a role during protein synthesis or ribosome biogenesis.</text>
</comment>
<keyword evidence="4" id="KW-0460">Magnesium</keyword>
<evidence type="ECO:0000256" key="2">
    <source>
        <dbReference type="ARBA" id="ARBA00022723"/>
    </source>
</evidence>
<sequence length="546" mass="62343">MTVIEVYGNVQGLNHLVKRRLENLYKKKVEATRIIPFDTARNILQISREILRQVGLLINRRGVVEYVIVGDRTGIRIPPLSTERVGRARFRGVRFVHTHLGGELLSKEDLTDLALLQLDLVACITERRDEGTMVHVGHLIPENKKNRAWDFIGPLAIQDLDIDFIEFITELENEFVKERGRYYVLDNDSERCVLVSIASPKRQKDMDDHMAELKDLCYSAGIAVLDTIVQRPREFRPKHLIGKGKMEEIVIRCRQLGVDLLVFDDELSPGQIKNISSITELRVIDRNQLILDIFAGRANTNEAKIQVELAQLRYILPRLAETDIAFSRLTGGIGARGPGETKLEVDKRRIRDRIALLEKKLREVRKVREKKREKRRLSGIPIVSIIGYTNSGKSTLLNLLTKSRVDVEDKPFSTLNPTTRLIKYPERKNIIVTDTVGFIKDLPQVLLRAFIATLEELGDAHLLLHLVDISSPDFEERIRTVEDILATLNLGRKERLIVFNKIDKIEGPFLKYVEDRYKAVSISSLKKTGIDRLIGVIEAKLAQVEP</sequence>
<dbReference type="EMBL" id="JAAYEE010000082">
    <property type="protein sequence ID" value="NLW34817.1"/>
    <property type="molecule type" value="Genomic_DNA"/>
</dbReference>
<reference evidence="8" key="1">
    <citation type="journal article" date="2020" name="Biotechnol. Biofuels">
        <title>New insights from the biogas microbiome by comprehensive genome-resolved metagenomics of nearly 1600 species originating from multiple anaerobic digesters.</title>
        <authorList>
            <person name="Campanaro S."/>
            <person name="Treu L."/>
            <person name="Rodriguez-R L.M."/>
            <person name="Kovalovszki A."/>
            <person name="Ziels R.M."/>
            <person name="Maus I."/>
            <person name="Zhu X."/>
            <person name="Kougias P.G."/>
            <person name="Basile A."/>
            <person name="Luo G."/>
            <person name="Schluter A."/>
            <person name="Konstantinidis K.T."/>
            <person name="Angelidaki I."/>
        </authorList>
    </citation>
    <scope>NUCLEOTIDE SEQUENCE</scope>
    <source>
        <strain evidence="8">AS06rmzACSIP_7</strain>
    </source>
</reference>
<dbReference type="HAMAP" id="MF_00900">
    <property type="entry name" value="GTPase_HflX"/>
    <property type="match status" value="1"/>
</dbReference>
<name>A0A351U7T4_9BACT</name>
<dbReference type="InterPro" id="IPR027417">
    <property type="entry name" value="P-loop_NTPase"/>
</dbReference>
<dbReference type="Pfam" id="PF01926">
    <property type="entry name" value="MMR_HSR1"/>
    <property type="match status" value="1"/>
</dbReference>
<comment type="subcellular location">
    <subcellularLocation>
        <location evidence="6">Cytoplasm</location>
    </subcellularLocation>
    <text evidence="6">May associate with membranes.</text>
</comment>
<keyword evidence="2" id="KW-0479">Metal-binding</keyword>
<keyword evidence="7" id="KW-0175">Coiled coil</keyword>
<dbReference type="AlphaFoldDB" id="A0A351U7T4"/>
<feature type="coiled-coil region" evidence="7">
    <location>
        <begin position="340"/>
        <end position="377"/>
    </location>
</feature>
<evidence type="ECO:0000313" key="8">
    <source>
        <dbReference type="EMBL" id="NLW34817.1"/>
    </source>
</evidence>
<evidence type="ECO:0000256" key="5">
    <source>
        <dbReference type="ARBA" id="ARBA00023134"/>
    </source>
</evidence>
<dbReference type="PANTHER" id="PTHR10229:SF0">
    <property type="entry name" value="GTP-BINDING PROTEIN 6-RELATED"/>
    <property type="match status" value="1"/>
</dbReference>
<comment type="caution">
    <text evidence="8">The sequence shown here is derived from an EMBL/GenBank/DDBJ whole genome shotgun (WGS) entry which is preliminary data.</text>
</comment>
<evidence type="ECO:0000256" key="3">
    <source>
        <dbReference type="ARBA" id="ARBA00022741"/>
    </source>
</evidence>
<keyword evidence="1 6" id="KW-0963">Cytoplasm</keyword>
<evidence type="ECO:0000256" key="7">
    <source>
        <dbReference type="SAM" id="Coils"/>
    </source>
</evidence>
<evidence type="ECO:0000313" key="9">
    <source>
        <dbReference type="Proteomes" id="UP000777265"/>
    </source>
</evidence>
<dbReference type="InterPro" id="IPR042108">
    <property type="entry name" value="GTPase_HflX_N_sf"/>
</dbReference>
<dbReference type="InterPro" id="IPR006073">
    <property type="entry name" value="GTP-bd"/>
</dbReference>
<comment type="similarity">
    <text evidence="6">Belongs to the TRAFAC class OBG-HflX-like GTPase superfamily. HflX GTPase family.</text>
</comment>
<dbReference type="SUPFAM" id="SSF52540">
    <property type="entry name" value="P-loop containing nucleoside triphosphate hydrolases"/>
    <property type="match status" value="1"/>
</dbReference>
<dbReference type="GO" id="GO:0005737">
    <property type="term" value="C:cytoplasm"/>
    <property type="evidence" value="ECO:0007669"/>
    <property type="project" value="UniProtKB-SubCell"/>
</dbReference>
<comment type="subunit">
    <text evidence="6">Monomer. Associates with the 50S ribosomal subunit.</text>
</comment>
<dbReference type="InterPro" id="IPR025121">
    <property type="entry name" value="GTPase_HflX_N"/>
</dbReference>
<protein>
    <recommendedName>
        <fullName evidence="6">GTPase HflX</fullName>
    </recommendedName>
    <alternativeName>
        <fullName evidence="6">GTP-binding protein HflX</fullName>
    </alternativeName>
</protein>
<dbReference type="FunFam" id="3.40.50.11060:FF:000001">
    <property type="entry name" value="GTPase HflX"/>
    <property type="match status" value="1"/>
</dbReference>
<dbReference type="PANTHER" id="PTHR10229">
    <property type="entry name" value="GTP-BINDING PROTEIN HFLX"/>
    <property type="match status" value="1"/>
</dbReference>
<dbReference type="InterPro" id="IPR030394">
    <property type="entry name" value="G_HFLX_dom"/>
</dbReference>
<dbReference type="Pfam" id="PF13167">
    <property type="entry name" value="GTP-bdg_N"/>
    <property type="match status" value="1"/>
</dbReference>
<keyword evidence="5 6" id="KW-0342">GTP-binding</keyword>
<dbReference type="GO" id="GO:0003924">
    <property type="term" value="F:GTPase activity"/>
    <property type="evidence" value="ECO:0007669"/>
    <property type="project" value="UniProtKB-UniRule"/>
</dbReference>
<keyword evidence="3 6" id="KW-0547">Nucleotide-binding</keyword>
<dbReference type="PRINTS" id="PR00326">
    <property type="entry name" value="GTP1OBG"/>
</dbReference>
<dbReference type="Gene3D" id="3.40.50.11060">
    <property type="entry name" value="GTPase HflX, N-terminal domain"/>
    <property type="match status" value="1"/>
</dbReference>
<reference evidence="8" key="2">
    <citation type="submission" date="2020-01" db="EMBL/GenBank/DDBJ databases">
        <authorList>
            <person name="Campanaro S."/>
        </authorList>
    </citation>
    <scope>NUCLEOTIDE SEQUENCE</scope>
    <source>
        <strain evidence="8">AS06rmzACSIP_7</strain>
    </source>
</reference>
<gene>
    <name evidence="6 8" type="primary">hflX</name>
    <name evidence="8" type="ORF">GXY80_04955</name>
</gene>
<dbReference type="Proteomes" id="UP000777265">
    <property type="component" value="Unassembled WGS sequence"/>
</dbReference>
<organism evidence="8 9">
    <name type="scientific">Syntrophorhabdus aromaticivorans</name>
    <dbReference type="NCBI Taxonomy" id="328301"/>
    <lineage>
        <taxon>Bacteria</taxon>
        <taxon>Pseudomonadati</taxon>
        <taxon>Thermodesulfobacteriota</taxon>
        <taxon>Syntrophorhabdia</taxon>
        <taxon>Syntrophorhabdales</taxon>
        <taxon>Syntrophorhabdaceae</taxon>
        <taxon>Syntrophorhabdus</taxon>
    </lineage>
</organism>
<dbReference type="STRING" id="909663.GCA_000512235_02980"/>
<dbReference type="InterPro" id="IPR016496">
    <property type="entry name" value="GTPase_HflX"/>
</dbReference>
<dbReference type="NCBIfam" id="TIGR03156">
    <property type="entry name" value="GTP_HflX"/>
    <property type="match status" value="1"/>
</dbReference>
<dbReference type="CDD" id="cd01878">
    <property type="entry name" value="HflX"/>
    <property type="match status" value="1"/>
</dbReference>
<dbReference type="Gene3D" id="6.10.250.2860">
    <property type="match status" value="1"/>
</dbReference>
<proteinExistence type="inferred from homology"/>
<dbReference type="Pfam" id="PF16360">
    <property type="entry name" value="GTP-bdg_M"/>
    <property type="match status" value="1"/>
</dbReference>
<dbReference type="GO" id="GO:0005525">
    <property type="term" value="F:GTP binding"/>
    <property type="evidence" value="ECO:0007669"/>
    <property type="project" value="UniProtKB-UniRule"/>
</dbReference>
<accession>A0A351U7T4</accession>
<dbReference type="Gene3D" id="3.40.50.300">
    <property type="entry name" value="P-loop containing nucleotide triphosphate hydrolases"/>
    <property type="match status" value="1"/>
</dbReference>
<evidence type="ECO:0000256" key="1">
    <source>
        <dbReference type="ARBA" id="ARBA00022490"/>
    </source>
</evidence>
<evidence type="ECO:0000256" key="6">
    <source>
        <dbReference type="HAMAP-Rule" id="MF_00900"/>
    </source>
</evidence>
<evidence type="ECO:0000256" key="4">
    <source>
        <dbReference type="ARBA" id="ARBA00022842"/>
    </source>
</evidence>
<dbReference type="InterPro" id="IPR032305">
    <property type="entry name" value="GTP-bd_M"/>
</dbReference>
<dbReference type="PROSITE" id="PS51705">
    <property type="entry name" value="G_HFLX"/>
    <property type="match status" value="1"/>
</dbReference>
<dbReference type="GO" id="GO:0043022">
    <property type="term" value="F:ribosome binding"/>
    <property type="evidence" value="ECO:0007669"/>
    <property type="project" value="TreeGrafter"/>
</dbReference>